<keyword evidence="6 19" id="KW-0812">Transmembrane</keyword>
<keyword evidence="12 19" id="KW-0472">Membrane</keyword>
<dbReference type="Pfam" id="PF01453">
    <property type="entry name" value="B_lectin"/>
    <property type="match status" value="2"/>
</dbReference>
<feature type="chain" id="PRO_5002888737" description="non-specific serine/threonine protein kinase" evidence="20">
    <location>
        <begin position="24"/>
        <end position="1480"/>
    </location>
</feature>
<evidence type="ECO:0000256" key="2">
    <source>
        <dbReference type="ARBA" id="ARBA00012513"/>
    </source>
</evidence>
<dbReference type="SUPFAM" id="SSF56112">
    <property type="entry name" value="Protein kinase-like (PK-like)"/>
    <property type="match status" value="2"/>
</dbReference>
<evidence type="ECO:0000256" key="5">
    <source>
        <dbReference type="ARBA" id="ARBA00022679"/>
    </source>
</evidence>
<dbReference type="Pfam" id="PF11883">
    <property type="entry name" value="DUF3403"/>
    <property type="match status" value="1"/>
</dbReference>
<dbReference type="InterPro" id="IPR001480">
    <property type="entry name" value="Bulb-type_lectin_dom"/>
</dbReference>
<evidence type="ECO:0000256" key="9">
    <source>
        <dbReference type="ARBA" id="ARBA00022777"/>
    </source>
</evidence>
<proteinExistence type="predicted"/>
<dbReference type="SUPFAM" id="SSF51110">
    <property type="entry name" value="alpha-D-mannose-specific plant lectins"/>
    <property type="match status" value="2"/>
</dbReference>
<evidence type="ECO:0000256" key="14">
    <source>
        <dbReference type="ARBA" id="ARBA00023180"/>
    </source>
</evidence>
<name>B9RXX5_RICCO</name>
<evidence type="ECO:0000259" key="24">
    <source>
        <dbReference type="PROSITE" id="PS50948"/>
    </source>
</evidence>
<keyword evidence="8 18" id="KW-0547">Nucleotide-binding</keyword>
<dbReference type="FunFam" id="2.90.10.30:FF:000003">
    <property type="entry name" value="Os04g0303100 protein"/>
    <property type="match status" value="1"/>
</dbReference>
<dbReference type="GO" id="GO:0004674">
    <property type="term" value="F:protein serine/threonine kinase activity"/>
    <property type="evidence" value="ECO:0000318"/>
    <property type="project" value="GO_Central"/>
</dbReference>
<protein>
    <recommendedName>
        <fullName evidence="2">non-specific serine/threonine protein kinase</fullName>
        <ecNumber evidence="2">2.7.11.1</ecNumber>
    </recommendedName>
</protein>
<dbReference type="Pfam" id="PF00954">
    <property type="entry name" value="S_locus_glycop"/>
    <property type="match status" value="1"/>
</dbReference>
<evidence type="ECO:0000259" key="22">
    <source>
        <dbReference type="PROSITE" id="PS50026"/>
    </source>
</evidence>
<evidence type="ECO:0000256" key="15">
    <source>
        <dbReference type="ARBA" id="ARBA00047899"/>
    </source>
</evidence>
<feature type="domain" description="Apple" evidence="24">
    <location>
        <begin position="270"/>
        <end position="349"/>
    </location>
</feature>
<keyword evidence="3" id="KW-1003">Cell membrane</keyword>
<gene>
    <name evidence="25" type="ORF">RCOM_0906850</name>
</gene>
<dbReference type="PANTHER" id="PTHR27002:SF1095">
    <property type="entry name" value="G-TYPE LECTIN S-RECEPTOR-LIKE SERINE_THREONINE-PROTEIN KINASE RKS1"/>
    <property type="match status" value="1"/>
</dbReference>
<evidence type="ECO:0000256" key="17">
    <source>
        <dbReference type="PROSITE-ProRule" id="PRU00076"/>
    </source>
</evidence>
<feature type="domain" description="Apple" evidence="24">
    <location>
        <begin position="986"/>
        <end position="1065"/>
    </location>
</feature>
<dbReference type="InterPro" id="IPR000719">
    <property type="entry name" value="Prot_kinase_dom"/>
</dbReference>
<feature type="binding site" evidence="18">
    <location>
        <position position="1191"/>
    </location>
    <ligand>
        <name>ATP</name>
        <dbReference type="ChEBI" id="CHEBI:30616"/>
    </ligand>
</feature>
<evidence type="ECO:0000256" key="12">
    <source>
        <dbReference type="ARBA" id="ARBA00023136"/>
    </source>
</evidence>
<feature type="domain" description="Protein kinase" evidence="21">
    <location>
        <begin position="421"/>
        <end position="692"/>
    </location>
</feature>
<evidence type="ECO:0000256" key="4">
    <source>
        <dbReference type="ARBA" id="ARBA00022527"/>
    </source>
</evidence>
<comment type="catalytic activity">
    <reaction evidence="16">
        <text>L-seryl-[protein] + ATP = O-phospho-L-seryl-[protein] + ADP + H(+)</text>
        <dbReference type="Rhea" id="RHEA:17989"/>
        <dbReference type="Rhea" id="RHEA-COMP:9863"/>
        <dbReference type="Rhea" id="RHEA-COMP:11604"/>
        <dbReference type="ChEBI" id="CHEBI:15378"/>
        <dbReference type="ChEBI" id="CHEBI:29999"/>
        <dbReference type="ChEBI" id="CHEBI:30616"/>
        <dbReference type="ChEBI" id="CHEBI:83421"/>
        <dbReference type="ChEBI" id="CHEBI:456216"/>
        <dbReference type="EC" id="2.7.11.1"/>
    </reaction>
</comment>
<dbReference type="InterPro" id="IPR000742">
    <property type="entry name" value="EGF"/>
</dbReference>
<dbReference type="PROSITE" id="PS50011">
    <property type="entry name" value="PROTEIN_KINASE_DOM"/>
    <property type="match status" value="2"/>
</dbReference>
<reference evidence="26" key="1">
    <citation type="journal article" date="2010" name="Nat. Biotechnol.">
        <title>Draft genome sequence of the oilseed species Ricinus communis.</title>
        <authorList>
            <person name="Chan A.P."/>
            <person name="Crabtree J."/>
            <person name="Zhao Q."/>
            <person name="Lorenzi H."/>
            <person name="Orvis J."/>
            <person name="Puiu D."/>
            <person name="Melake-Berhan A."/>
            <person name="Jones K.M."/>
            <person name="Redman J."/>
            <person name="Chen G."/>
            <person name="Cahoon E.B."/>
            <person name="Gedil M."/>
            <person name="Stanke M."/>
            <person name="Haas B.J."/>
            <person name="Wortman J.R."/>
            <person name="Fraser-Liggett C.M."/>
            <person name="Ravel J."/>
            <person name="Rabinowicz P.D."/>
        </authorList>
    </citation>
    <scope>NUCLEOTIDE SEQUENCE [LARGE SCALE GENOMIC DNA]</scope>
    <source>
        <strain evidence="26">cv. Hale</strain>
    </source>
</reference>
<dbReference type="InterPro" id="IPR036426">
    <property type="entry name" value="Bulb-type_lectin_dom_sf"/>
</dbReference>
<feature type="domain" description="Protein kinase" evidence="21">
    <location>
        <begin position="1163"/>
        <end position="1440"/>
    </location>
</feature>
<keyword evidence="17" id="KW-0245">EGF-like domain</keyword>
<dbReference type="GO" id="GO:0005524">
    <property type="term" value="F:ATP binding"/>
    <property type="evidence" value="ECO:0007669"/>
    <property type="project" value="UniProtKB-UniRule"/>
</dbReference>
<dbReference type="InterPro" id="IPR011009">
    <property type="entry name" value="Kinase-like_dom_sf"/>
</dbReference>
<dbReference type="InterPro" id="IPR021820">
    <property type="entry name" value="S-locus_recpt_kinase_C"/>
</dbReference>
<dbReference type="eggNOG" id="ENOG502QUDG">
    <property type="taxonomic scope" value="Eukaryota"/>
</dbReference>
<dbReference type="SMART" id="SM00220">
    <property type="entry name" value="S_TKc"/>
    <property type="match status" value="1"/>
</dbReference>
<evidence type="ECO:0000256" key="19">
    <source>
        <dbReference type="SAM" id="Phobius"/>
    </source>
</evidence>
<keyword evidence="14" id="KW-0325">Glycoprotein</keyword>
<dbReference type="SMART" id="SM00473">
    <property type="entry name" value="PAN_AP"/>
    <property type="match status" value="2"/>
</dbReference>
<keyword evidence="11 19" id="KW-1133">Transmembrane helix</keyword>
<evidence type="ECO:0000256" key="13">
    <source>
        <dbReference type="ARBA" id="ARBA00023157"/>
    </source>
</evidence>
<dbReference type="EC" id="2.7.11.1" evidence="2"/>
<dbReference type="InterPro" id="IPR000858">
    <property type="entry name" value="S_locus_glycoprot_dom"/>
</dbReference>
<evidence type="ECO:0000256" key="6">
    <source>
        <dbReference type="ARBA" id="ARBA00022692"/>
    </source>
</evidence>
<keyword evidence="9" id="KW-0418">Kinase</keyword>
<dbReference type="GO" id="GO:0007165">
    <property type="term" value="P:signal transduction"/>
    <property type="evidence" value="ECO:0000318"/>
    <property type="project" value="GO_Central"/>
</dbReference>
<feature type="domain" description="Bulb-type lectin" evidence="23">
    <location>
        <begin position="665"/>
        <end position="791"/>
    </location>
</feature>
<dbReference type="PROSITE" id="PS00108">
    <property type="entry name" value="PROTEIN_KINASE_ST"/>
    <property type="match status" value="2"/>
</dbReference>
<comment type="subcellular location">
    <subcellularLocation>
        <location evidence="1">Cell membrane</location>
        <topology evidence="1">Single-pass type I membrane protein</topology>
    </subcellularLocation>
</comment>
<dbReference type="CDD" id="cd00028">
    <property type="entry name" value="B_lectin"/>
    <property type="match status" value="2"/>
</dbReference>
<evidence type="ECO:0000256" key="20">
    <source>
        <dbReference type="SAM" id="SignalP"/>
    </source>
</evidence>
<dbReference type="InterPro" id="IPR017441">
    <property type="entry name" value="Protein_kinase_ATP_BS"/>
</dbReference>
<comment type="catalytic activity">
    <reaction evidence="15">
        <text>L-threonyl-[protein] + ATP = O-phospho-L-threonyl-[protein] + ADP + H(+)</text>
        <dbReference type="Rhea" id="RHEA:46608"/>
        <dbReference type="Rhea" id="RHEA-COMP:11060"/>
        <dbReference type="Rhea" id="RHEA-COMP:11605"/>
        <dbReference type="ChEBI" id="CHEBI:15378"/>
        <dbReference type="ChEBI" id="CHEBI:30013"/>
        <dbReference type="ChEBI" id="CHEBI:30616"/>
        <dbReference type="ChEBI" id="CHEBI:61977"/>
        <dbReference type="ChEBI" id="CHEBI:456216"/>
        <dbReference type="EC" id="2.7.11.1"/>
    </reaction>
</comment>
<keyword evidence="4" id="KW-0723">Serine/threonine-protein kinase</keyword>
<dbReference type="InterPro" id="IPR001245">
    <property type="entry name" value="Ser-Thr/Tyr_kinase_cat_dom"/>
</dbReference>
<dbReference type="CDD" id="cd14066">
    <property type="entry name" value="STKc_IRAK"/>
    <property type="match status" value="1"/>
</dbReference>
<keyword evidence="10 18" id="KW-0067">ATP-binding</keyword>
<feature type="transmembrane region" description="Helical" evidence="19">
    <location>
        <begin position="366"/>
        <end position="390"/>
    </location>
</feature>
<dbReference type="Gene3D" id="2.90.10.10">
    <property type="entry name" value="Bulb-type lectin domain"/>
    <property type="match status" value="2"/>
</dbReference>
<evidence type="ECO:0000256" key="3">
    <source>
        <dbReference type="ARBA" id="ARBA00022475"/>
    </source>
</evidence>
<keyword evidence="7 20" id="KW-0732">Signal</keyword>
<feature type="domain" description="EGF-like" evidence="22">
    <location>
        <begin position="928"/>
        <end position="966"/>
    </location>
</feature>
<keyword evidence="5 25" id="KW-0808">Transferase</keyword>
<feature type="domain" description="Bulb-type lectin" evidence="23">
    <location>
        <begin position="24"/>
        <end position="154"/>
    </location>
</feature>
<dbReference type="InParanoid" id="B9RXX5"/>
<dbReference type="Pfam" id="PF08276">
    <property type="entry name" value="PAN_2"/>
    <property type="match status" value="2"/>
</dbReference>
<organism evidence="25 26">
    <name type="scientific">Ricinus communis</name>
    <name type="common">Castor bean</name>
    <dbReference type="NCBI Taxonomy" id="3988"/>
    <lineage>
        <taxon>Eukaryota</taxon>
        <taxon>Viridiplantae</taxon>
        <taxon>Streptophyta</taxon>
        <taxon>Embryophyta</taxon>
        <taxon>Tracheophyta</taxon>
        <taxon>Spermatophyta</taxon>
        <taxon>Magnoliopsida</taxon>
        <taxon>eudicotyledons</taxon>
        <taxon>Gunneridae</taxon>
        <taxon>Pentapetalae</taxon>
        <taxon>rosids</taxon>
        <taxon>fabids</taxon>
        <taxon>Malpighiales</taxon>
        <taxon>Euphorbiaceae</taxon>
        <taxon>Acalyphoideae</taxon>
        <taxon>Acalypheae</taxon>
        <taxon>Ricinus</taxon>
    </lineage>
</organism>
<dbReference type="CDD" id="cd01098">
    <property type="entry name" value="PAN_AP_plant"/>
    <property type="match status" value="2"/>
</dbReference>
<dbReference type="Pfam" id="PF07714">
    <property type="entry name" value="PK_Tyr_Ser-Thr"/>
    <property type="match status" value="2"/>
</dbReference>
<evidence type="ECO:0000259" key="21">
    <source>
        <dbReference type="PROSITE" id="PS50011"/>
    </source>
</evidence>
<dbReference type="PROSITE" id="PS50927">
    <property type="entry name" value="BULB_LECTIN"/>
    <property type="match status" value="2"/>
</dbReference>
<dbReference type="PROSITE" id="PS50026">
    <property type="entry name" value="EGF_3"/>
    <property type="match status" value="1"/>
</dbReference>
<evidence type="ECO:0000313" key="25">
    <source>
        <dbReference type="EMBL" id="EEF43981.1"/>
    </source>
</evidence>
<feature type="transmembrane region" description="Helical" evidence="19">
    <location>
        <begin position="1085"/>
        <end position="1106"/>
    </location>
</feature>
<dbReference type="GO" id="GO:0106310">
    <property type="term" value="F:protein serine kinase activity"/>
    <property type="evidence" value="ECO:0007669"/>
    <property type="project" value="RHEA"/>
</dbReference>
<dbReference type="GO" id="GO:0006955">
    <property type="term" value="P:immune response"/>
    <property type="evidence" value="ECO:0000318"/>
    <property type="project" value="GO_Central"/>
</dbReference>
<evidence type="ECO:0000313" key="26">
    <source>
        <dbReference type="Proteomes" id="UP000008311"/>
    </source>
</evidence>
<dbReference type="Gene3D" id="3.30.200.20">
    <property type="entry name" value="Phosphorylase Kinase, domain 1"/>
    <property type="match status" value="1"/>
</dbReference>
<evidence type="ECO:0000256" key="11">
    <source>
        <dbReference type="ARBA" id="ARBA00022989"/>
    </source>
</evidence>
<evidence type="ECO:0000256" key="8">
    <source>
        <dbReference type="ARBA" id="ARBA00022741"/>
    </source>
</evidence>
<dbReference type="Proteomes" id="UP000008311">
    <property type="component" value="Unassembled WGS sequence"/>
</dbReference>
<evidence type="ECO:0000256" key="10">
    <source>
        <dbReference type="ARBA" id="ARBA00022840"/>
    </source>
</evidence>
<sequence>MAAAKKWFLLYRLPFLQFPICNSADVITMNQSFKEGDQLISKENKFAFGFFSPDSSSHRYLGIWFHEISDSSAAWVANKNNPITASSAALSINQYGSLVLYNDLNQQVVVWSTNVTAKVTDACRSKRIVWQSFDYPTNTQLPGMRLGLNHKTGLVWELTSWRSADYPGTGDYSVKQKLKGLTEVILYKGSVPHWRAHLWPTRKFSTVYNYTLVNSEDEIYSFYSINDASIIIKTTHVGLKNPDKFECSCLPGCEPKSPRDWYLRDAAGGCIRKRLESSSTCGHGEGFVKGTNMSSMECEQECLRNCSCSAYANVENGEKERGCLIWYWELINMVDIVDGEADVYVRVDAVELAENMRSNGFHEMKWMLTILVVSVLSTWFFIIIFAYLWLRRRKKRNTLTANELQASRFFNTSTILTAANNSPANRIGQGGFGLSKNSRQGIQEFKNEVRLIAKLQHRNLVKLLGCCIQDEERILIYEYLRNGSLDLFLFDETKKSMLNWRKRFEIIVGIAPGILYLHQDSRLRIIHRDLKSSNILLDAELNPKISDFGLAKLLDGDQVQYRTHKVVGTYFGVILLEIITGKRSTSSHEEVASLSLIGRVWELWKQEKALEMVDPLVLNESHVALPPPKQPAFIFRDSSERDGECSVDEMTITATVASFHSCICIDTITSRNSIKDGDILVSSGQGFALGFFSPAGNPARRYVGIWYNKVTEKTVVWVANRDNPINDTSGVLAINSKGNLVLYGHNQTIPVWSANVSLSSLNKNNSIVQLLETGNLLLLQQDSNTVLWQSFDHPTDTMLPYMKLGLDRKTGKNWFLSSWKSKDDPGTGNIFYRIDPTGYPQLFLYKGSLRWWRGGPWTGQRWSGVPEMTRNYIFNASFVNTEDEVFITYGLTTNATIFSRMMVNESGTVQRATWNDRDGRWIGFWSAPKEPCDNYGECGANSNCDPYDSDNFICKCLPGFYPKSPGSWYLRDGSDGCNRKAGVSTCRDGEGFVRLALVKVPDTATARVNMSLSLKACEQECLRNCSCTAYTSAYESGIGCLTWYGDLVDIRTYSSVGQDIYVRVDAVELAKYGKSKSRLTKGVQAILIASVSVASFLAVFVVYCLVKKRRKARDRRRSKSLFSFTQSPTDLGDSHGGKGNDEDGIPDLPFFDLSAIATATSNFSDDNKLGEGGFGSVYKGLLHGGKEIAVKRLSRYSGQGTEEFKNEVALIAKLQHRNLVRMIGYCVQEPEKMLIYEYLPNKSLDSFIFDEAKRSLLDWSIRHSIICGIARGILYLHQDSRLRIIHRDLKASNVLLDASMNPKISDFGMARIVGVDQIEANTNRVVGTYGYMSPEYAMQGLFSVKSDVYSFGVLLIEIITGRKNSSFYEESTSSNLVGYVWDLWREGRALEIVDISLGDAYPEHEVLRCIQIGLLCVQESAVDRPAMTTVVFMLSNHTILPSPNQPAFIMKRSYNSGEPVSASDGGNSVNEVTMTVLEAR</sequence>
<dbReference type="FunFam" id="1.10.510.10:FF:000060">
    <property type="entry name" value="G-type lectin S-receptor-like serine/threonine-protein kinase"/>
    <property type="match status" value="1"/>
</dbReference>
<dbReference type="SMART" id="SM00108">
    <property type="entry name" value="B_lectin"/>
    <property type="match status" value="2"/>
</dbReference>
<feature type="signal peptide" evidence="20">
    <location>
        <begin position="1"/>
        <end position="23"/>
    </location>
</feature>
<evidence type="ECO:0000259" key="23">
    <source>
        <dbReference type="PROSITE" id="PS50927"/>
    </source>
</evidence>
<dbReference type="PROSITE" id="PS50948">
    <property type="entry name" value="PAN"/>
    <property type="match status" value="2"/>
</dbReference>
<evidence type="ECO:0000256" key="7">
    <source>
        <dbReference type="ARBA" id="ARBA00022729"/>
    </source>
</evidence>
<dbReference type="InterPro" id="IPR008271">
    <property type="entry name" value="Ser/Thr_kinase_AS"/>
</dbReference>
<accession>B9RXX5</accession>
<dbReference type="PANTHER" id="PTHR27002">
    <property type="entry name" value="RECEPTOR-LIKE SERINE/THREONINE-PROTEIN KINASE SD1-8"/>
    <property type="match status" value="1"/>
</dbReference>
<evidence type="ECO:0000256" key="16">
    <source>
        <dbReference type="ARBA" id="ARBA00048679"/>
    </source>
</evidence>
<keyword evidence="26" id="KW-1185">Reference proteome</keyword>
<dbReference type="EMBL" id="EQ973828">
    <property type="protein sequence ID" value="EEF43981.1"/>
    <property type="molecule type" value="Genomic_DNA"/>
</dbReference>
<dbReference type="GO" id="GO:0005886">
    <property type="term" value="C:plasma membrane"/>
    <property type="evidence" value="ECO:0000318"/>
    <property type="project" value="GO_Central"/>
</dbReference>
<dbReference type="FunFam" id="2.90.10.10:FF:000005">
    <property type="entry name" value="G-type lectin S-receptor-like serine/threonine-protein kinase"/>
    <property type="match status" value="1"/>
</dbReference>
<dbReference type="FunFam" id="3.30.200.20:FF:000195">
    <property type="entry name" value="G-type lectin S-receptor-like serine/threonine-protein kinase"/>
    <property type="match status" value="1"/>
</dbReference>
<comment type="caution">
    <text evidence="17">Lacks conserved residue(s) required for the propagation of feature annotation.</text>
</comment>
<dbReference type="FunCoup" id="B9RXX5">
    <property type="interactions" value="116"/>
</dbReference>
<dbReference type="GO" id="GO:0048544">
    <property type="term" value="P:recognition of pollen"/>
    <property type="evidence" value="ECO:0007669"/>
    <property type="project" value="InterPro"/>
</dbReference>
<evidence type="ECO:0000256" key="1">
    <source>
        <dbReference type="ARBA" id="ARBA00004251"/>
    </source>
</evidence>
<keyword evidence="13" id="KW-1015">Disulfide bond</keyword>
<dbReference type="FunFam" id="1.10.510.10:FF:001019">
    <property type="entry name" value="G-type lectin S-receptor-like serine/threonine-protein kinase B120"/>
    <property type="match status" value="1"/>
</dbReference>
<dbReference type="Gene3D" id="1.10.510.10">
    <property type="entry name" value="Transferase(Phosphotransferase) domain 1"/>
    <property type="match status" value="2"/>
</dbReference>
<feature type="transmembrane region" description="Helical" evidence="19">
    <location>
        <begin position="503"/>
        <end position="519"/>
    </location>
</feature>
<dbReference type="InterPro" id="IPR003609">
    <property type="entry name" value="Pan_app"/>
</dbReference>
<evidence type="ECO:0000256" key="18">
    <source>
        <dbReference type="PROSITE-ProRule" id="PRU10141"/>
    </source>
</evidence>
<dbReference type="PROSITE" id="PS00107">
    <property type="entry name" value="PROTEIN_KINASE_ATP"/>
    <property type="match status" value="1"/>
</dbReference>